<dbReference type="PROSITE" id="PS51257">
    <property type="entry name" value="PROKAR_LIPOPROTEIN"/>
    <property type="match status" value="1"/>
</dbReference>
<gene>
    <name evidence="2" type="ORF">A2527_07460</name>
</gene>
<evidence type="ECO:0000313" key="2">
    <source>
        <dbReference type="EMBL" id="OGG95350.1"/>
    </source>
</evidence>
<proteinExistence type="predicted"/>
<keyword evidence="1" id="KW-0732">Signal</keyword>
<dbReference type="STRING" id="1817772.A2527_07460"/>
<protein>
    <submittedName>
        <fullName evidence="2">Uncharacterized protein</fullName>
    </submittedName>
</protein>
<evidence type="ECO:0000313" key="3">
    <source>
        <dbReference type="Proteomes" id="UP000178449"/>
    </source>
</evidence>
<feature type="signal peptide" evidence="1">
    <location>
        <begin position="1"/>
        <end position="19"/>
    </location>
</feature>
<organism evidence="2 3">
    <name type="scientific">Candidatus Lambdaproteobacteria bacterium RIFOXYD2_FULL_50_16</name>
    <dbReference type="NCBI Taxonomy" id="1817772"/>
    <lineage>
        <taxon>Bacteria</taxon>
        <taxon>Pseudomonadati</taxon>
        <taxon>Pseudomonadota</taxon>
        <taxon>Candidatus Lambdaproteobacteria</taxon>
    </lineage>
</organism>
<comment type="caution">
    <text evidence="2">The sequence shown here is derived from an EMBL/GenBank/DDBJ whole genome shotgun (WGS) entry which is preliminary data.</text>
</comment>
<sequence>MAPYVRSLLVFLFFLGACAAPKPVPPKKPSLPPPEVAHPKETAYLKRTFESAKPFLRLLDLSDQQAIDFPTLKTRLLAEAKLQKLSRQEIKDGLFWLNYLENKAARIKMFYRVPGEKAELVTAKGFLQRGRAWMPPVMAAMWDHCQHRVEAGSRVHLNTLKGWQSPAYVAWEMGQSQSDLPTTLKKVGLPFYTNRHQQRPLIQASIGTIEGRGVAQRLAKRCGEFGFSLDQGKNIAFIGDELLYQPIFASAQLPPDLAQPLEQALHEAQFYPSPQGLKVILAMAFKESSLLWNPSVNEIKKKSLREQFHKVLGPTEVGWGRFLTGLMLDKKLEQEKEALTKRLLEITEPKSHATEYDVYLWSHQAAQLLDQLMDKYSSLAKLGSQALNLEARLRRLRYEPQTFGLWQVNINHLVEKLNQNPELSARFPEVFIKGQVDRHGLIASLSGLKKAPLNKTRTLTLIFLTKIKPRYLDHQQGHPHDLLFFAAENLTGELSTFRAAIQLRLSYKLKRPVSADGDLAFYKPYSLTIDWTHQSQTQWFLLRYALDNKKAWGKTSPKALVTQLCEAQLRSDLLKNPLYLRLMGPTAGERAFPQIKSELYSQGPRSYGRRVLALAEQF</sequence>
<dbReference type="Proteomes" id="UP000178449">
    <property type="component" value="Unassembled WGS sequence"/>
</dbReference>
<dbReference type="AlphaFoldDB" id="A0A1F6GB74"/>
<accession>A0A1F6GB74</accession>
<evidence type="ECO:0000256" key="1">
    <source>
        <dbReference type="SAM" id="SignalP"/>
    </source>
</evidence>
<dbReference type="EMBL" id="MFNE01000024">
    <property type="protein sequence ID" value="OGG95350.1"/>
    <property type="molecule type" value="Genomic_DNA"/>
</dbReference>
<feature type="chain" id="PRO_5009524633" evidence="1">
    <location>
        <begin position="20"/>
        <end position="618"/>
    </location>
</feature>
<name>A0A1F6GB74_9PROT</name>
<reference evidence="2 3" key="1">
    <citation type="journal article" date="2016" name="Nat. Commun.">
        <title>Thousands of microbial genomes shed light on interconnected biogeochemical processes in an aquifer system.</title>
        <authorList>
            <person name="Anantharaman K."/>
            <person name="Brown C.T."/>
            <person name="Hug L.A."/>
            <person name="Sharon I."/>
            <person name="Castelle C.J."/>
            <person name="Probst A.J."/>
            <person name="Thomas B.C."/>
            <person name="Singh A."/>
            <person name="Wilkins M.J."/>
            <person name="Karaoz U."/>
            <person name="Brodie E.L."/>
            <person name="Williams K.H."/>
            <person name="Hubbard S.S."/>
            <person name="Banfield J.F."/>
        </authorList>
    </citation>
    <scope>NUCLEOTIDE SEQUENCE [LARGE SCALE GENOMIC DNA]</scope>
</reference>